<comment type="caution">
    <text evidence="2">The sequence shown here is derived from an EMBL/GenBank/DDBJ whole genome shotgun (WGS) entry which is preliminary data.</text>
</comment>
<gene>
    <name evidence="2" type="ORF">NDU88_003286</name>
</gene>
<reference evidence="2" key="1">
    <citation type="journal article" date="2022" name="bioRxiv">
        <title>Sequencing and chromosome-scale assembly of the giantPleurodeles waltlgenome.</title>
        <authorList>
            <person name="Brown T."/>
            <person name="Elewa A."/>
            <person name="Iarovenko S."/>
            <person name="Subramanian E."/>
            <person name="Araus A.J."/>
            <person name="Petzold A."/>
            <person name="Susuki M."/>
            <person name="Suzuki K.-i.T."/>
            <person name="Hayashi T."/>
            <person name="Toyoda A."/>
            <person name="Oliveira C."/>
            <person name="Osipova E."/>
            <person name="Leigh N.D."/>
            <person name="Simon A."/>
            <person name="Yun M.H."/>
        </authorList>
    </citation>
    <scope>NUCLEOTIDE SEQUENCE</scope>
    <source>
        <strain evidence="2">20211129_DDA</strain>
        <tissue evidence="2">Liver</tissue>
    </source>
</reference>
<sequence>MHPPQISTLAASLDIILVPYIPDEWDAGTSNSLTAGSRVSVLPAPPVDTQPNAYSAAVSPLQEPWGSVRHQENKPDSPVLFVSSSDDEPVTLSKRCRELTPDCPERGIRL</sequence>
<dbReference type="EMBL" id="JANPWB010000005">
    <property type="protein sequence ID" value="KAJ1186505.1"/>
    <property type="molecule type" value="Genomic_DNA"/>
</dbReference>
<protein>
    <submittedName>
        <fullName evidence="2">Uncharacterized protein</fullName>
    </submittedName>
</protein>
<name>A0AAV7UC35_PLEWA</name>
<keyword evidence="3" id="KW-1185">Reference proteome</keyword>
<proteinExistence type="predicted"/>
<evidence type="ECO:0000313" key="2">
    <source>
        <dbReference type="EMBL" id="KAJ1186505.1"/>
    </source>
</evidence>
<feature type="region of interest" description="Disordered" evidence="1">
    <location>
        <begin position="66"/>
        <end position="86"/>
    </location>
</feature>
<dbReference type="Proteomes" id="UP001066276">
    <property type="component" value="Chromosome 3_1"/>
</dbReference>
<evidence type="ECO:0000313" key="3">
    <source>
        <dbReference type="Proteomes" id="UP001066276"/>
    </source>
</evidence>
<evidence type="ECO:0000256" key="1">
    <source>
        <dbReference type="SAM" id="MobiDB-lite"/>
    </source>
</evidence>
<accession>A0AAV7UC35</accession>
<dbReference type="AlphaFoldDB" id="A0AAV7UC35"/>
<organism evidence="2 3">
    <name type="scientific">Pleurodeles waltl</name>
    <name type="common">Iberian ribbed newt</name>
    <dbReference type="NCBI Taxonomy" id="8319"/>
    <lineage>
        <taxon>Eukaryota</taxon>
        <taxon>Metazoa</taxon>
        <taxon>Chordata</taxon>
        <taxon>Craniata</taxon>
        <taxon>Vertebrata</taxon>
        <taxon>Euteleostomi</taxon>
        <taxon>Amphibia</taxon>
        <taxon>Batrachia</taxon>
        <taxon>Caudata</taxon>
        <taxon>Salamandroidea</taxon>
        <taxon>Salamandridae</taxon>
        <taxon>Pleurodelinae</taxon>
        <taxon>Pleurodeles</taxon>
    </lineage>
</organism>